<accession>A0A3P1CQ17</accession>
<dbReference type="InterPro" id="IPR036291">
    <property type="entry name" value="NAD(P)-bd_dom_sf"/>
</dbReference>
<dbReference type="PANTHER" id="PTHR43976">
    <property type="entry name" value="SHORT CHAIN DEHYDROGENASE"/>
    <property type="match status" value="1"/>
</dbReference>
<evidence type="ECO:0000313" key="6">
    <source>
        <dbReference type="Proteomes" id="UP000274271"/>
    </source>
</evidence>
<name>A0A3P1CQ17_9BACT</name>
<dbReference type="InterPro" id="IPR020904">
    <property type="entry name" value="Sc_DH/Rdtase_CS"/>
</dbReference>
<reference evidence="5 6" key="1">
    <citation type="submission" date="2018-11" db="EMBL/GenBank/DDBJ databases">
        <authorList>
            <person name="Zhou Z."/>
            <person name="Wang G."/>
        </authorList>
    </citation>
    <scope>NUCLEOTIDE SEQUENCE [LARGE SCALE GENOMIC DNA]</scope>
    <source>
        <strain evidence="5 6">KCTC42998</strain>
    </source>
</reference>
<proteinExistence type="inferred from homology"/>
<dbReference type="Gene3D" id="3.40.50.720">
    <property type="entry name" value="NAD(P)-binding Rossmann-like Domain"/>
    <property type="match status" value="1"/>
</dbReference>
<dbReference type="EMBL" id="RQJP01000002">
    <property type="protein sequence ID" value="RRB15300.1"/>
    <property type="molecule type" value="Genomic_DNA"/>
</dbReference>
<dbReference type="Proteomes" id="UP000274271">
    <property type="component" value="Unassembled WGS sequence"/>
</dbReference>
<comment type="caution">
    <text evidence="5">The sequence shown here is derived from an EMBL/GenBank/DDBJ whole genome shotgun (WGS) entry which is preliminary data.</text>
</comment>
<dbReference type="NCBIfam" id="NF004824">
    <property type="entry name" value="PRK06180.1"/>
    <property type="match status" value="1"/>
</dbReference>
<dbReference type="InterPro" id="IPR051911">
    <property type="entry name" value="SDR_oxidoreductase"/>
</dbReference>
<evidence type="ECO:0000256" key="1">
    <source>
        <dbReference type="ARBA" id="ARBA00006484"/>
    </source>
</evidence>
<keyword evidence="6" id="KW-1185">Reference proteome</keyword>
<dbReference type="PANTHER" id="PTHR43976:SF16">
    <property type="entry name" value="SHORT-CHAIN DEHYDROGENASE_REDUCTASE FAMILY PROTEIN"/>
    <property type="match status" value="1"/>
</dbReference>
<dbReference type="InterPro" id="IPR002347">
    <property type="entry name" value="SDR_fam"/>
</dbReference>
<dbReference type="PROSITE" id="PS00061">
    <property type="entry name" value="ADH_SHORT"/>
    <property type="match status" value="1"/>
</dbReference>
<dbReference type="PRINTS" id="PR00080">
    <property type="entry name" value="SDRFAMILY"/>
</dbReference>
<evidence type="ECO:0000256" key="2">
    <source>
        <dbReference type="ARBA" id="ARBA00023002"/>
    </source>
</evidence>
<dbReference type="NCBIfam" id="NF006114">
    <property type="entry name" value="PRK08263.1"/>
    <property type="match status" value="1"/>
</dbReference>
<feature type="domain" description="Ketoreductase" evidence="4">
    <location>
        <begin position="5"/>
        <end position="187"/>
    </location>
</feature>
<dbReference type="AlphaFoldDB" id="A0A3P1CQ17"/>
<protein>
    <submittedName>
        <fullName evidence="5">SDR family NAD(P)-dependent oxidoreductase</fullName>
    </submittedName>
</protein>
<dbReference type="InterPro" id="IPR057326">
    <property type="entry name" value="KR_dom"/>
</dbReference>
<dbReference type="RefSeq" id="WP_124906905.1">
    <property type="nucleotide sequence ID" value="NZ_RQJP01000002.1"/>
</dbReference>
<dbReference type="SUPFAM" id="SSF51735">
    <property type="entry name" value="NAD(P)-binding Rossmann-fold domains"/>
    <property type="match status" value="1"/>
</dbReference>
<evidence type="ECO:0000313" key="5">
    <source>
        <dbReference type="EMBL" id="RRB15300.1"/>
    </source>
</evidence>
<dbReference type="SMART" id="SM00822">
    <property type="entry name" value="PKS_KR"/>
    <property type="match status" value="1"/>
</dbReference>
<dbReference type="OrthoDB" id="9786056at2"/>
<keyword evidence="2" id="KW-0560">Oxidoreductase</keyword>
<sequence>MSTQKVWFVTGASKGLGLSLVKQVLHAGYSVAATSRNLDDLRRAVGPANDRFLPLAVDLKTESSVAEAISKTIDQFGKIDVVVNNAGYGLLGSIEELSDEESRENFDINVFGSLNVIRQVMPYLREQKSGHIINISSIAGFTGAFPGFGIYCATKFAVEGFSESLAAEAKPLGINVTVVEPGYFRTDFLTSGSLGVPKKQIDAYKDVRDSQQVHQNQINGNQPGDPEKAVAALIRIASEANPPLHLFLGQDSYDMAYQKINAVQNDLESWKDVTVSTGFTAETITN</sequence>
<gene>
    <name evidence="5" type="ORF">EHT87_12235</name>
</gene>
<dbReference type="Pfam" id="PF00106">
    <property type="entry name" value="adh_short"/>
    <property type="match status" value="1"/>
</dbReference>
<dbReference type="CDD" id="cd05374">
    <property type="entry name" value="17beta-HSD-like_SDR_c"/>
    <property type="match status" value="1"/>
</dbReference>
<dbReference type="PRINTS" id="PR00081">
    <property type="entry name" value="GDHRDH"/>
</dbReference>
<dbReference type="GO" id="GO:0016491">
    <property type="term" value="F:oxidoreductase activity"/>
    <property type="evidence" value="ECO:0007669"/>
    <property type="project" value="UniProtKB-KW"/>
</dbReference>
<organism evidence="5 6">
    <name type="scientific">Larkinella knui</name>
    <dbReference type="NCBI Taxonomy" id="2025310"/>
    <lineage>
        <taxon>Bacteria</taxon>
        <taxon>Pseudomonadati</taxon>
        <taxon>Bacteroidota</taxon>
        <taxon>Cytophagia</taxon>
        <taxon>Cytophagales</taxon>
        <taxon>Spirosomataceae</taxon>
        <taxon>Larkinella</taxon>
    </lineage>
</organism>
<comment type="similarity">
    <text evidence="1 3">Belongs to the short-chain dehydrogenases/reductases (SDR) family.</text>
</comment>
<evidence type="ECO:0000259" key="4">
    <source>
        <dbReference type="SMART" id="SM00822"/>
    </source>
</evidence>
<evidence type="ECO:0000256" key="3">
    <source>
        <dbReference type="RuleBase" id="RU000363"/>
    </source>
</evidence>